<dbReference type="OrthoDB" id="1113003at2"/>
<sequence length="292" mass="34509">MIRKLKYADIDFQKYKSAIENSVQNNFYASKLILDHLCESWEILISGDYKFVMPIPLKKKFGVQFALMPLFCQQLGIFGKERNPIIEQEFFKYFIQNYKVYYYAFNYQNTFEENLKFKKNYFIQNIEYLDLKKNYFKGRKSAVKSSQHLTFKELALSESLVFIQTHFKGLDKKKDMDKFFTYLNFLQAKNLLKIYGAFKEEHLICLATVIKSGKKISLLGLINDDMYRKDNGASFIIDRILTDHISVYSFDYMGSTIRGIEVFFKSFGSELQEYAVIENSRKDLLKSLLRKG</sequence>
<reference evidence="2" key="1">
    <citation type="submission" date="2018-11" db="EMBL/GenBank/DDBJ databases">
        <title>Proposal to divide the Flavobacteriaceae and reorganize its genera based on Amino Acid Identity values calculated from whole genome sequences.</title>
        <authorList>
            <person name="Nicholson A.C."/>
            <person name="Gulvik C.A."/>
            <person name="Whitney A.M."/>
            <person name="Humrighouse B.W."/>
            <person name="Bell M."/>
            <person name="Holmes B."/>
            <person name="Steigerwalt A.G."/>
            <person name="Villarma A."/>
            <person name="Sheth M."/>
            <person name="Batra D."/>
            <person name="Pryor J."/>
            <person name="Bernardet J.-F."/>
            <person name="Hugo C."/>
            <person name="Kampfer P."/>
            <person name="Newman J.D."/>
            <person name="McQuiston J.R."/>
        </authorList>
    </citation>
    <scope>NUCLEOTIDE SEQUENCE [LARGE SCALE GENOMIC DNA]</scope>
    <source>
        <strain evidence="2">G0081</strain>
    </source>
</reference>
<name>A0A3G8XTV4_9FLAO</name>
<dbReference type="RefSeq" id="WP_125022285.1">
    <property type="nucleotide sequence ID" value="NZ_CP034159.1"/>
</dbReference>
<organism evidence="1 2">
    <name type="scientific">Kaistella carnis</name>
    <dbReference type="NCBI Taxonomy" id="1241979"/>
    <lineage>
        <taxon>Bacteria</taxon>
        <taxon>Pseudomonadati</taxon>
        <taxon>Bacteroidota</taxon>
        <taxon>Flavobacteriia</taxon>
        <taxon>Flavobacteriales</taxon>
        <taxon>Weeksellaceae</taxon>
        <taxon>Chryseobacterium group</taxon>
        <taxon>Kaistella</taxon>
    </lineage>
</organism>
<dbReference type="KEGG" id="ccas:EIB73_02420"/>
<dbReference type="Proteomes" id="UP000270185">
    <property type="component" value="Chromosome"/>
</dbReference>
<gene>
    <name evidence="1" type="ORF">EIB73_02420</name>
</gene>
<evidence type="ECO:0000313" key="1">
    <source>
        <dbReference type="EMBL" id="AZI32101.1"/>
    </source>
</evidence>
<dbReference type="AlphaFoldDB" id="A0A3G8XTV4"/>
<dbReference type="EMBL" id="CP034159">
    <property type="protein sequence ID" value="AZI32101.1"/>
    <property type="molecule type" value="Genomic_DNA"/>
</dbReference>
<accession>A0A3G8XTV4</accession>
<protein>
    <recommendedName>
        <fullName evidence="3">GNAT family N-acetyltransferase</fullName>
    </recommendedName>
</protein>
<evidence type="ECO:0008006" key="3">
    <source>
        <dbReference type="Google" id="ProtNLM"/>
    </source>
</evidence>
<evidence type="ECO:0000313" key="2">
    <source>
        <dbReference type="Proteomes" id="UP000270185"/>
    </source>
</evidence>
<proteinExistence type="predicted"/>
<keyword evidence="2" id="KW-1185">Reference proteome</keyword>